<feature type="chain" id="PRO_5047501101" description="DUF5667 domain-containing protein" evidence="2">
    <location>
        <begin position="23"/>
        <end position="206"/>
    </location>
</feature>
<sequence>MKKELFVTAAAILALSSLGATGAEAGKPKEIVAPLAVSAGQAENANELAALWVDGRRHEMTGLAQIEDGEKLIRKGQKDERKATEKLAKVIAISDEQRAAYIRLVAGFGGAATPAAVETEIKALKKAADDWKDAFERVEKAQSNLKDAQLDIANGQSAVRTGNELIASGREKMRRAEIESRPGYVAQITAPAQQVAVEPVEFEDIN</sequence>
<dbReference type="Proteomes" id="UP001596116">
    <property type="component" value="Unassembled WGS sequence"/>
</dbReference>
<proteinExistence type="predicted"/>
<keyword evidence="4" id="KW-1185">Reference proteome</keyword>
<feature type="coiled-coil region" evidence="1">
    <location>
        <begin position="121"/>
        <end position="158"/>
    </location>
</feature>
<evidence type="ECO:0000256" key="2">
    <source>
        <dbReference type="SAM" id="SignalP"/>
    </source>
</evidence>
<evidence type="ECO:0000313" key="4">
    <source>
        <dbReference type="Proteomes" id="UP001596116"/>
    </source>
</evidence>
<dbReference type="EMBL" id="JBHPON010000001">
    <property type="protein sequence ID" value="MFC6035164.1"/>
    <property type="molecule type" value="Genomic_DNA"/>
</dbReference>
<dbReference type="RefSeq" id="WP_379879507.1">
    <property type="nucleotide sequence ID" value="NZ_JBHPON010000001.1"/>
</dbReference>
<keyword evidence="1" id="KW-0175">Coiled coil</keyword>
<organism evidence="3 4">
    <name type="scientific">Hyphococcus aureus</name>
    <dbReference type="NCBI Taxonomy" id="2666033"/>
    <lineage>
        <taxon>Bacteria</taxon>
        <taxon>Pseudomonadati</taxon>
        <taxon>Pseudomonadota</taxon>
        <taxon>Alphaproteobacteria</taxon>
        <taxon>Parvularculales</taxon>
        <taxon>Parvularculaceae</taxon>
        <taxon>Hyphococcus</taxon>
    </lineage>
</organism>
<gene>
    <name evidence="3" type="ORF">ACFMB1_06380</name>
</gene>
<accession>A0ABW1KUG5</accession>
<name>A0ABW1KUG5_9PROT</name>
<reference evidence="3 4" key="1">
    <citation type="submission" date="2024-09" db="EMBL/GenBank/DDBJ databases">
        <authorList>
            <person name="Zhang Z.-H."/>
        </authorList>
    </citation>
    <scope>NUCLEOTIDE SEQUENCE [LARGE SCALE GENOMIC DNA]</scope>
    <source>
        <strain evidence="3 4">HHTR114</strain>
    </source>
</reference>
<evidence type="ECO:0008006" key="5">
    <source>
        <dbReference type="Google" id="ProtNLM"/>
    </source>
</evidence>
<comment type="caution">
    <text evidence="3">The sequence shown here is derived from an EMBL/GenBank/DDBJ whole genome shotgun (WGS) entry which is preliminary data.</text>
</comment>
<protein>
    <recommendedName>
        <fullName evidence="5">DUF5667 domain-containing protein</fullName>
    </recommendedName>
</protein>
<evidence type="ECO:0000256" key="1">
    <source>
        <dbReference type="SAM" id="Coils"/>
    </source>
</evidence>
<keyword evidence="2" id="KW-0732">Signal</keyword>
<evidence type="ECO:0000313" key="3">
    <source>
        <dbReference type="EMBL" id="MFC6035164.1"/>
    </source>
</evidence>
<feature type="signal peptide" evidence="2">
    <location>
        <begin position="1"/>
        <end position="22"/>
    </location>
</feature>